<dbReference type="Pfam" id="PF09388">
    <property type="entry name" value="SpoOE-like"/>
    <property type="match status" value="1"/>
</dbReference>
<dbReference type="AlphaFoldDB" id="A0A5D4SQP7"/>
<dbReference type="InterPro" id="IPR036638">
    <property type="entry name" value="HLH_DNA-bd_sf"/>
</dbReference>
<dbReference type="InterPro" id="IPR037208">
    <property type="entry name" value="Spo0E-like_sf"/>
</dbReference>
<evidence type="ECO:0000313" key="1">
    <source>
        <dbReference type="EMBL" id="TYS65655.1"/>
    </source>
</evidence>
<dbReference type="GO" id="GO:0043937">
    <property type="term" value="P:regulation of sporulation"/>
    <property type="evidence" value="ECO:0007669"/>
    <property type="project" value="InterPro"/>
</dbReference>
<dbReference type="EMBL" id="VTEV01000007">
    <property type="protein sequence ID" value="TYS65655.1"/>
    <property type="molecule type" value="Genomic_DNA"/>
</dbReference>
<dbReference type="OrthoDB" id="2973153at2"/>
<proteinExistence type="predicted"/>
<dbReference type="GO" id="GO:0046983">
    <property type="term" value="F:protein dimerization activity"/>
    <property type="evidence" value="ECO:0007669"/>
    <property type="project" value="InterPro"/>
</dbReference>
<organism evidence="1 2">
    <name type="scientific">Sutcliffiella horikoshii</name>
    <dbReference type="NCBI Taxonomy" id="79883"/>
    <lineage>
        <taxon>Bacteria</taxon>
        <taxon>Bacillati</taxon>
        <taxon>Bacillota</taxon>
        <taxon>Bacilli</taxon>
        <taxon>Bacillales</taxon>
        <taxon>Bacillaceae</taxon>
        <taxon>Sutcliffiella</taxon>
    </lineage>
</organism>
<dbReference type="InterPro" id="IPR018540">
    <property type="entry name" value="Spo0E-like"/>
</dbReference>
<comment type="caution">
    <text evidence="1">The sequence shown here is derived from an EMBL/GenBank/DDBJ whole genome shotgun (WGS) entry which is preliminary data.</text>
</comment>
<dbReference type="Gene3D" id="4.10.280.10">
    <property type="entry name" value="Helix-loop-helix DNA-binding domain"/>
    <property type="match status" value="1"/>
</dbReference>
<gene>
    <name evidence="1" type="ORF">FZC76_17330</name>
</gene>
<protein>
    <submittedName>
        <fullName evidence="1">Aspartyl-phosphate phosphatase Spo0E family protein</fullName>
    </submittedName>
</protein>
<name>A0A5D4SQP7_9BACI</name>
<accession>A0A5D4SQP7</accession>
<dbReference type="Proteomes" id="UP000322524">
    <property type="component" value="Unassembled WGS sequence"/>
</dbReference>
<dbReference type="SUPFAM" id="SSF140500">
    <property type="entry name" value="BAS1536-like"/>
    <property type="match status" value="1"/>
</dbReference>
<evidence type="ECO:0000313" key="2">
    <source>
        <dbReference type="Proteomes" id="UP000322524"/>
    </source>
</evidence>
<sequence>MLALKIELKRQQMIHCAKEFGFTASQTVKCSQELDVLLNKQSQQQLRLLKNQNKYSFAQ</sequence>
<dbReference type="RefSeq" id="WP_148989434.1">
    <property type="nucleotide sequence ID" value="NZ_VTEV01000007.1"/>
</dbReference>
<reference evidence="1 2" key="1">
    <citation type="submission" date="2019-08" db="EMBL/GenBank/DDBJ databases">
        <title>Bacillus genomes from the desert of Cuatro Cienegas, Coahuila.</title>
        <authorList>
            <person name="Olmedo-Alvarez G."/>
        </authorList>
    </citation>
    <scope>NUCLEOTIDE SEQUENCE [LARGE SCALE GENOMIC DNA]</scope>
    <source>
        <strain evidence="1 2">CH28_1T</strain>
    </source>
</reference>